<dbReference type="HAMAP" id="MF_00101">
    <property type="entry name" value="AcpS"/>
    <property type="match status" value="1"/>
</dbReference>
<name>A0A1T4Q105_9FUSO</name>
<keyword evidence="3 8" id="KW-0479">Metal-binding</keyword>
<comment type="subcellular location">
    <subcellularLocation>
        <location evidence="8">Cytoplasm</location>
    </subcellularLocation>
</comment>
<organism evidence="10 11">
    <name type="scientific">Cetobacterium ceti</name>
    <dbReference type="NCBI Taxonomy" id="180163"/>
    <lineage>
        <taxon>Bacteria</taxon>
        <taxon>Fusobacteriati</taxon>
        <taxon>Fusobacteriota</taxon>
        <taxon>Fusobacteriia</taxon>
        <taxon>Fusobacteriales</taxon>
        <taxon>Fusobacteriaceae</taxon>
        <taxon>Cetobacterium</taxon>
    </lineage>
</organism>
<keyword evidence="8" id="KW-0963">Cytoplasm</keyword>
<accession>A0A1T4Q105</accession>
<evidence type="ECO:0000256" key="1">
    <source>
        <dbReference type="ARBA" id="ARBA00022516"/>
    </source>
</evidence>
<proteinExistence type="inferred from homology"/>
<keyword evidence="5 8" id="KW-0460">Magnesium</keyword>
<dbReference type="Gene3D" id="3.90.470.20">
    <property type="entry name" value="4'-phosphopantetheinyl transferase domain"/>
    <property type="match status" value="1"/>
</dbReference>
<comment type="catalytic activity">
    <reaction evidence="8">
        <text>apo-[ACP] + CoA = holo-[ACP] + adenosine 3',5'-bisphosphate + H(+)</text>
        <dbReference type="Rhea" id="RHEA:12068"/>
        <dbReference type="Rhea" id="RHEA-COMP:9685"/>
        <dbReference type="Rhea" id="RHEA-COMP:9690"/>
        <dbReference type="ChEBI" id="CHEBI:15378"/>
        <dbReference type="ChEBI" id="CHEBI:29999"/>
        <dbReference type="ChEBI" id="CHEBI:57287"/>
        <dbReference type="ChEBI" id="CHEBI:58343"/>
        <dbReference type="ChEBI" id="CHEBI:64479"/>
        <dbReference type="EC" id="2.7.8.7"/>
    </reaction>
</comment>
<evidence type="ECO:0000256" key="4">
    <source>
        <dbReference type="ARBA" id="ARBA00022832"/>
    </source>
</evidence>
<comment type="cofactor">
    <cofactor evidence="8">
        <name>Mg(2+)</name>
        <dbReference type="ChEBI" id="CHEBI:18420"/>
    </cofactor>
</comment>
<dbReference type="InterPro" id="IPR002582">
    <property type="entry name" value="ACPS"/>
</dbReference>
<dbReference type="RefSeq" id="WP_078694586.1">
    <property type="nucleotide sequence ID" value="NZ_FUWX01000017.1"/>
</dbReference>
<dbReference type="GO" id="GO:0000287">
    <property type="term" value="F:magnesium ion binding"/>
    <property type="evidence" value="ECO:0007669"/>
    <property type="project" value="UniProtKB-UniRule"/>
</dbReference>
<feature type="binding site" evidence="8">
    <location>
        <position position="56"/>
    </location>
    <ligand>
        <name>Mg(2+)</name>
        <dbReference type="ChEBI" id="CHEBI:18420"/>
    </ligand>
</feature>
<gene>
    <name evidence="8" type="primary">acpS</name>
    <name evidence="10" type="ORF">SAMN02745174_02138</name>
</gene>
<keyword evidence="4 8" id="KW-0276">Fatty acid metabolism</keyword>
<dbReference type="EC" id="2.7.8.7" evidence="8"/>
<dbReference type="AlphaFoldDB" id="A0A1T4Q105"/>
<reference evidence="10 11" key="1">
    <citation type="submission" date="2017-02" db="EMBL/GenBank/DDBJ databases">
        <authorList>
            <person name="Peterson S.W."/>
        </authorList>
    </citation>
    <scope>NUCLEOTIDE SEQUENCE [LARGE SCALE GENOMIC DNA]</scope>
    <source>
        <strain evidence="10 11">ATCC 700028</strain>
    </source>
</reference>
<dbReference type="STRING" id="180163.SAMN02745174_02138"/>
<evidence type="ECO:0000256" key="8">
    <source>
        <dbReference type="HAMAP-Rule" id="MF_00101"/>
    </source>
</evidence>
<keyword evidence="1 8" id="KW-0444">Lipid biosynthesis</keyword>
<dbReference type="Proteomes" id="UP000191153">
    <property type="component" value="Unassembled WGS sequence"/>
</dbReference>
<dbReference type="EMBL" id="FUWX01000017">
    <property type="protein sequence ID" value="SJZ97473.1"/>
    <property type="molecule type" value="Genomic_DNA"/>
</dbReference>
<dbReference type="NCBIfam" id="TIGR00556">
    <property type="entry name" value="pantethn_trn"/>
    <property type="match status" value="1"/>
</dbReference>
<keyword evidence="6 8" id="KW-0443">Lipid metabolism</keyword>
<dbReference type="GO" id="GO:0006633">
    <property type="term" value="P:fatty acid biosynthetic process"/>
    <property type="evidence" value="ECO:0007669"/>
    <property type="project" value="UniProtKB-UniRule"/>
</dbReference>
<comment type="function">
    <text evidence="8">Transfers the 4'-phosphopantetheine moiety from coenzyme A to a Ser of acyl-carrier-protein.</text>
</comment>
<evidence type="ECO:0000313" key="10">
    <source>
        <dbReference type="EMBL" id="SJZ97473.1"/>
    </source>
</evidence>
<dbReference type="InterPro" id="IPR004568">
    <property type="entry name" value="Ppantetheine-prot_Trfase_dom"/>
</dbReference>
<evidence type="ECO:0000256" key="6">
    <source>
        <dbReference type="ARBA" id="ARBA00023098"/>
    </source>
</evidence>
<keyword evidence="11" id="KW-1185">Reference proteome</keyword>
<dbReference type="GO" id="GO:0008897">
    <property type="term" value="F:holo-[acyl-carrier-protein] synthase activity"/>
    <property type="evidence" value="ECO:0007669"/>
    <property type="project" value="UniProtKB-UniRule"/>
</dbReference>
<dbReference type="NCBIfam" id="TIGR00516">
    <property type="entry name" value="acpS"/>
    <property type="match status" value="1"/>
</dbReference>
<dbReference type="OrthoDB" id="517356at2"/>
<evidence type="ECO:0000313" key="11">
    <source>
        <dbReference type="Proteomes" id="UP000191153"/>
    </source>
</evidence>
<keyword evidence="2 8" id="KW-0808">Transferase</keyword>
<dbReference type="InterPro" id="IPR037143">
    <property type="entry name" value="4-PPantetheinyl_Trfase_dom_sf"/>
</dbReference>
<feature type="binding site" evidence="8">
    <location>
        <position position="9"/>
    </location>
    <ligand>
        <name>Mg(2+)</name>
        <dbReference type="ChEBI" id="CHEBI:18420"/>
    </ligand>
</feature>
<sequence length="123" mass="13678">MKLIGLGNDIIEISRIEKAISKNGFIEKVFSSEEIEVIKSKGNRSESYGGRFAAKEAISKALGTGVRNFKLVDIVILNDSLGKPYVIFKNNLEKYMKNYIIEISISHCKEYATAVAIIFAKGE</sequence>
<feature type="domain" description="4'-phosphopantetheinyl transferase" evidence="9">
    <location>
        <begin position="5"/>
        <end position="115"/>
    </location>
</feature>
<dbReference type="Pfam" id="PF01648">
    <property type="entry name" value="ACPS"/>
    <property type="match status" value="1"/>
</dbReference>
<keyword evidence="7 8" id="KW-0275">Fatty acid biosynthesis</keyword>
<evidence type="ECO:0000259" key="9">
    <source>
        <dbReference type="Pfam" id="PF01648"/>
    </source>
</evidence>
<dbReference type="SUPFAM" id="SSF56214">
    <property type="entry name" value="4'-phosphopantetheinyl transferase"/>
    <property type="match status" value="1"/>
</dbReference>
<evidence type="ECO:0000256" key="5">
    <source>
        <dbReference type="ARBA" id="ARBA00022842"/>
    </source>
</evidence>
<evidence type="ECO:0000256" key="2">
    <source>
        <dbReference type="ARBA" id="ARBA00022679"/>
    </source>
</evidence>
<dbReference type="GO" id="GO:0005737">
    <property type="term" value="C:cytoplasm"/>
    <property type="evidence" value="ECO:0007669"/>
    <property type="project" value="UniProtKB-SubCell"/>
</dbReference>
<evidence type="ECO:0000256" key="7">
    <source>
        <dbReference type="ARBA" id="ARBA00023160"/>
    </source>
</evidence>
<dbReference type="InterPro" id="IPR008278">
    <property type="entry name" value="4-PPantetheinyl_Trfase_dom"/>
</dbReference>
<protein>
    <recommendedName>
        <fullName evidence="8">Holo-[acyl-carrier-protein] synthase</fullName>
        <shortName evidence="8">Holo-ACP synthase</shortName>
        <ecNumber evidence="8">2.7.8.7</ecNumber>
    </recommendedName>
    <alternativeName>
        <fullName evidence="8">4'-phosphopantetheinyl transferase AcpS</fullName>
    </alternativeName>
</protein>
<comment type="similarity">
    <text evidence="8">Belongs to the P-Pant transferase superfamily. AcpS family.</text>
</comment>
<evidence type="ECO:0000256" key="3">
    <source>
        <dbReference type="ARBA" id="ARBA00022723"/>
    </source>
</evidence>